<reference evidence="13" key="1">
    <citation type="submission" date="2022-01" db="EMBL/GenBank/DDBJ databases">
        <authorList>
            <person name="King R."/>
        </authorList>
    </citation>
    <scope>NUCLEOTIDE SEQUENCE</scope>
</reference>
<comment type="catalytic activity">
    <reaction evidence="10">
        <text>2 H2O2 = O2 + 2 H2O</text>
        <dbReference type="Rhea" id="RHEA:20309"/>
        <dbReference type="ChEBI" id="CHEBI:15377"/>
        <dbReference type="ChEBI" id="CHEBI:15379"/>
        <dbReference type="ChEBI" id="CHEBI:16240"/>
        <dbReference type="EC" id="1.11.1.6"/>
    </reaction>
</comment>
<keyword evidence="14" id="KW-1185">Reference proteome</keyword>
<keyword evidence="5 10" id="KW-0560">Oxidoreductase</keyword>
<keyword evidence="2 10" id="KW-0575">Peroxidase</keyword>
<dbReference type="SUPFAM" id="SSF56634">
    <property type="entry name" value="Heme-dependent catalase-like"/>
    <property type="match status" value="1"/>
</dbReference>
<comment type="similarity">
    <text evidence="1 10">Belongs to the catalase family.</text>
</comment>
<evidence type="ECO:0000256" key="11">
    <source>
        <dbReference type="RuleBase" id="RU004142"/>
    </source>
</evidence>
<keyword evidence="6 9" id="KW-0408">Iron</keyword>
<dbReference type="InterPro" id="IPR011614">
    <property type="entry name" value="Catalase_core"/>
</dbReference>
<evidence type="ECO:0000259" key="12">
    <source>
        <dbReference type="SMART" id="SM01060"/>
    </source>
</evidence>
<feature type="active site" evidence="8">
    <location>
        <position position="157"/>
    </location>
</feature>
<dbReference type="InterPro" id="IPR010582">
    <property type="entry name" value="Catalase_immune_responsive"/>
</dbReference>
<dbReference type="PROSITE" id="PS51402">
    <property type="entry name" value="CATALASE_3"/>
    <property type="match status" value="1"/>
</dbReference>
<dbReference type="InterPro" id="IPR024711">
    <property type="entry name" value="Catalase_clade1/3"/>
</dbReference>
<dbReference type="AlphaFoldDB" id="A0A9N9TRG8"/>
<dbReference type="Proteomes" id="UP001153712">
    <property type="component" value="Chromosome 7"/>
</dbReference>
<dbReference type="GO" id="GO:0042542">
    <property type="term" value="P:response to hydrogen peroxide"/>
    <property type="evidence" value="ECO:0007669"/>
    <property type="project" value="TreeGrafter"/>
</dbReference>
<evidence type="ECO:0000256" key="2">
    <source>
        <dbReference type="ARBA" id="ARBA00022559"/>
    </source>
</evidence>
<dbReference type="EC" id="1.11.1.6" evidence="10"/>
<evidence type="ECO:0000256" key="7">
    <source>
        <dbReference type="ARBA" id="ARBA00023324"/>
    </source>
</evidence>
<evidence type="ECO:0000256" key="8">
    <source>
        <dbReference type="PIRSR" id="PIRSR038928-1"/>
    </source>
</evidence>
<comment type="cofactor">
    <cofactor evidence="9">
        <name>heme</name>
        <dbReference type="ChEBI" id="CHEBI:30413"/>
    </cofactor>
</comment>
<dbReference type="PROSITE" id="PS00438">
    <property type="entry name" value="CATALASE_2"/>
    <property type="match status" value="1"/>
</dbReference>
<feature type="active site" evidence="8">
    <location>
        <position position="83"/>
    </location>
</feature>
<dbReference type="Gene3D" id="2.40.180.10">
    <property type="entry name" value="Catalase core domain"/>
    <property type="match status" value="1"/>
</dbReference>
<feature type="binding site" description="axial binding residue" evidence="9">
    <location>
        <position position="371"/>
    </location>
    <ligand>
        <name>heme</name>
        <dbReference type="ChEBI" id="CHEBI:30413"/>
    </ligand>
    <ligandPart>
        <name>Fe</name>
        <dbReference type="ChEBI" id="CHEBI:18248"/>
    </ligandPart>
</feature>
<dbReference type="GO" id="GO:0046872">
    <property type="term" value="F:metal ion binding"/>
    <property type="evidence" value="ECO:0007669"/>
    <property type="project" value="UniProtKB-KW"/>
</dbReference>
<dbReference type="FunFam" id="2.40.180.10:FF:000001">
    <property type="entry name" value="Catalase"/>
    <property type="match status" value="1"/>
</dbReference>
<dbReference type="InterPro" id="IPR002226">
    <property type="entry name" value="Catalase_haem_BS"/>
</dbReference>
<keyword evidence="4 9" id="KW-0479">Metal-binding</keyword>
<dbReference type="OrthoDB" id="6880011at2759"/>
<dbReference type="Pfam" id="PF00199">
    <property type="entry name" value="Catalase"/>
    <property type="match status" value="1"/>
</dbReference>
<dbReference type="PIRSF" id="PIRSF038928">
    <property type="entry name" value="Catalase_clade1-3"/>
    <property type="match status" value="1"/>
</dbReference>
<accession>A0A9N9TRG8</accession>
<evidence type="ECO:0000313" key="14">
    <source>
        <dbReference type="Proteomes" id="UP001153712"/>
    </source>
</evidence>
<dbReference type="PANTHER" id="PTHR11465:SF9">
    <property type="entry name" value="CATALASE"/>
    <property type="match status" value="1"/>
</dbReference>
<dbReference type="PROSITE" id="PS00437">
    <property type="entry name" value="CATALASE_1"/>
    <property type="match status" value="1"/>
</dbReference>
<evidence type="ECO:0000256" key="10">
    <source>
        <dbReference type="RuleBase" id="RU000498"/>
    </source>
</evidence>
<dbReference type="GO" id="GO:0042744">
    <property type="term" value="P:hydrogen peroxide catabolic process"/>
    <property type="evidence" value="ECO:0007669"/>
    <property type="project" value="UniProtKB-KW"/>
</dbReference>
<dbReference type="GO" id="GO:0005739">
    <property type="term" value="C:mitochondrion"/>
    <property type="evidence" value="ECO:0007669"/>
    <property type="project" value="TreeGrafter"/>
</dbReference>
<evidence type="ECO:0000313" key="13">
    <source>
        <dbReference type="EMBL" id="CAG9863646.1"/>
    </source>
</evidence>
<organism evidence="13 14">
    <name type="scientific">Phyllotreta striolata</name>
    <name type="common">Striped flea beetle</name>
    <name type="synonym">Crioceris striolata</name>
    <dbReference type="NCBI Taxonomy" id="444603"/>
    <lineage>
        <taxon>Eukaryota</taxon>
        <taxon>Metazoa</taxon>
        <taxon>Ecdysozoa</taxon>
        <taxon>Arthropoda</taxon>
        <taxon>Hexapoda</taxon>
        <taxon>Insecta</taxon>
        <taxon>Pterygota</taxon>
        <taxon>Neoptera</taxon>
        <taxon>Endopterygota</taxon>
        <taxon>Coleoptera</taxon>
        <taxon>Polyphaga</taxon>
        <taxon>Cucujiformia</taxon>
        <taxon>Chrysomeloidea</taxon>
        <taxon>Chrysomelidae</taxon>
        <taxon>Galerucinae</taxon>
        <taxon>Alticini</taxon>
        <taxon>Phyllotreta</taxon>
    </lineage>
</organism>
<dbReference type="PANTHER" id="PTHR11465">
    <property type="entry name" value="CATALASE"/>
    <property type="match status" value="1"/>
</dbReference>
<evidence type="ECO:0000256" key="1">
    <source>
        <dbReference type="ARBA" id="ARBA00005329"/>
    </source>
</evidence>
<keyword evidence="3 9" id="KW-0349">Heme</keyword>
<comment type="function">
    <text evidence="11">Catalyzes the degradation of hydrogen peroxide (H(2)O(2)) generated by peroxisomal oxidases to water and oxygen, thereby protecting cells from the toxic effects of hydrogen peroxide.</text>
</comment>
<dbReference type="InterPro" id="IPR024708">
    <property type="entry name" value="Catalase_AS"/>
</dbReference>
<dbReference type="GO" id="GO:0005777">
    <property type="term" value="C:peroxisome"/>
    <property type="evidence" value="ECO:0007669"/>
    <property type="project" value="TreeGrafter"/>
</dbReference>
<keyword evidence="7 10" id="KW-0376">Hydrogen peroxide</keyword>
<name>A0A9N9TRG8_PHYSR</name>
<feature type="domain" description="Catalase core" evidence="12">
    <location>
        <begin position="36"/>
        <end position="424"/>
    </location>
</feature>
<evidence type="ECO:0000256" key="6">
    <source>
        <dbReference type="ARBA" id="ARBA00023004"/>
    </source>
</evidence>
<dbReference type="InterPro" id="IPR020835">
    <property type="entry name" value="Catalase_sf"/>
</dbReference>
<gene>
    <name evidence="13" type="ORF">PHYEVI_LOCUS9932</name>
</gene>
<dbReference type="SMART" id="SM01060">
    <property type="entry name" value="Catalase"/>
    <property type="match status" value="1"/>
</dbReference>
<protein>
    <recommendedName>
        <fullName evidence="10">Catalase</fullName>
        <ecNumber evidence="10">1.11.1.6</ecNumber>
    </recommendedName>
</protein>
<dbReference type="InterPro" id="IPR018028">
    <property type="entry name" value="Catalase"/>
</dbReference>
<evidence type="ECO:0000256" key="5">
    <source>
        <dbReference type="ARBA" id="ARBA00023002"/>
    </source>
</evidence>
<evidence type="ECO:0000256" key="4">
    <source>
        <dbReference type="ARBA" id="ARBA00022723"/>
    </source>
</evidence>
<evidence type="ECO:0000256" key="3">
    <source>
        <dbReference type="ARBA" id="ARBA00022617"/>
    </source>
</evidence>
<evidence type="ECO:0000256" key="9">
    <source>
        <dbReference type="PIRSR" id="PIRSR038928-2"/>
    </source>
</evidence>
<dbReference type="GO" id="GO:0004096">
    <property type="term" value="F:catalase activity"/>
    <property type="evidence" value="ECO:0007669"/>
    <property type="project" value="UniProtKB-EC"/>
</dbReference>
<dbReference type="Pfam" id="PF06628">
    <property type="entry name" value="Catalase-rel"/>
    <property type="match status" value="1"/>
</dbReference>
<sequence>MRSSKPTKAHHDERDAAAEQLTNWYNQMKDKIGYSTNNAGIQLINKDASLTAGKYGPIVLRDFELIQQLQSFDRERIPERVVHAKGAGAFGYFECTSQTISKLTVSKVFEKVGKRTDIAVRFSQVAGSLGSADTVRDPRGFSIKFYTEEGNWDLVGNNTPIFFMRDPIHFPMFIHSQKKNPVTNLRDWDMFWDFLVKRPEAVHQFMILFSDRGLPDGHRHQHGYGSHTFSLIGENRKLTWVKFIYKTDQGIRNLDPKEADILAGQDPDYALRDLYDAIEQGKTTGKYPSWTFYIQTMTPEQAKTQTFNPFDITKVWPHDKFPLQPVGKFVLNRNPSNYFADIEQLAFSPSNFTPGFGPSPDRLLQGRLFSYPDTHLYRLGANYQQLPVNRPTTTVSNFQRDGESVLYNQNGAPNYHPNSFGGPDVNPLAKSWTNPPEDVNAQVDYYDLVDDDNYTQPKQFWNKVLDASAKNRLVENIAGALSKARTDIQKATVEVFKNVDETLGQRLGQKLSTLQVHL</sequence>
<dbReference type="EMBL" id="OU900100">
    <property type="protein sequence ID" value="CAG9863646.1"/>
    <property type="molecule type" value="Genomic_DNA"/>
</dbReference>
<dbReference type="PRINTS" id="PR00067">
    <property type="entry name" value="CATALASE"/>
</dbReference>
<dbReference type="GO" id="GO:0020037">
    <property type="term" value="F:heme binding"/>
    <property type="evidence" value="ECO:0007669"/>
    <property type="project" value="InterPro"/>
</dbReference>
<proteinExistence type="inferred from homology"/>